<evidence type="ECO:0000313" key="10">
    <source>
        <dbReference type="Proteomes" id="UP000694480"/>
    </source>
</evidence>
<comment type="caution">
    <text evidence="9">The sequence shown here is derived from an EMBL/GenBank/DDBJ whole genome shotgun (WGS) entry which is preliminary data.</text>
</comment>
<dbReference type="InterPro" id="IPR016161">
    <property type="entry name" value="Ald_DH/histidinol_DH"/>
</dbReference>
<dbReference type="SUPFAM" id="SSF53720">
    <property type="entry name" value="ALDH-like"/>
    <property type="match status" value="1"/>
</dbReference>
<keyword evidence="10" id="KW-1185">Reference proteome</keyword>
<dbReference type="InterPro" id="IPR016160">
    <property type="entry name" value="Ald_DH_CS_CYS"/>
</dbReference>
<dbReference type="InterPro" id="IPR016162">
    <property type="entry name" value="Ald_DH_N"/>
</dbReference>
<protein>
    <recommendedName>
        <fullName evidence="4">Aldehyde dehydrogenase</fullName>
    </recommendedName>
</protein>
<evidence type="ECO:0000256" key="3">
    <source>
        <dbReference type="ARBA" id="ARBA00023027"/>
    </source>
</evidence>
<evidence type="ECO:0000256" key="5">
    <source>
        <dbReference type="PIRSR" id="PIRSR036492-1"/>
    </source>
</evidence>
<dbReference type="GO" id="GO:0004029">
    <property type="term" value="F:aldehyde dehydrogenase (NAD+) activity"/>
    <property type="evidence" value="ECO:0007669"/>
    <property type="project" value="TreeGrafter"/>
</dbReference>
<dbReference type="GO" id="GO:0006081">
    <property type="term" value="P:aldehyde metabolic process"/>
    <property type="evidence" value="ECO:0007669"/>
    <property type="project" value="InterPro"/>
</dbReference>
<dbReference type="CDD" id="cd07136">
    <property type="entry name" value="ALDH_YwdH-P39616"/>
    <property type="match status" value="1"/>
</dbReference>
<comment type="similarity">
    <text evidence="1 4 7">Belongs to the aldehyde dehydrogenase family.</text>
</comment>
<evidence type="ECO:0000256" key="7">
    <source>
        <dbReference type="RuleBase" id="RU003345"/>
    </source>
</evidence>
<organism evidence="9 10">
    <name type="scientific">Planobacterium oryzisoli</name>
    <dbReference type="NCBI Taxonomy" id="2771435"/>
    <lineage>
        <taxon>Bacteria</taxon>
        <taxon>Pseudomonadati</taxon>
        <taxon>Bacteroidota</taxon>
        <taxon>Flavobacteriia</taxon>
        <taxon>Flavobacteriales</taxon>
        <taxon>Weeksellaceae</taxon>
        <taxon>Chryseobacterium group</taxon>
        <taxon>Chryseobacterium</taxon>
    </lineage>
</organism>
<dbReference type="FunFam" id="3.40.605.10:FF:000004">
    <property type="entry name" value="Aldehyde dehydrogenase"/>
    <property type="match status" value="1"/>
</dbReference>
<dbReference type="InterPro" id="IPR029510">
    <property type="entry name" value="Ald_DH_CS_GLU"/>
</dbReference>
<evidence type="ECO:0000259" key="8">
    <source>
        <dbReference type="Pfam" id="PF00171"/>
    </source>
</evidence>
<dbReference type="PANTHER" id="PTHR43570:SF16">
    <property type="entry name" value="ALDEHYDE DEHYDROGENASE TYPE III, ISOFORM Q"/>
    <property type="match status" value="1"/>
</dbReference>
<feature type="active site" evidence="5 6">
    <location>
        <position position="209"/>
    </location>
</feature>
<sequence>MIFQQIHKEQQEFFHSQKTKSIKYRKMQLELLRDVIKKREKEFYTAIDKDFGKSEFDTYTTEISFLYNDIEFYLKNLNRLAKPKRVKTNLANQLGKSSVIKEPLGNVLVIGAWNYPYQLTLSPAIAAIAAGNTVIVKPSEIASHTSRLMVELINSTFSREFLYALEGDAEITSALLKLKFDKIFFTGSTRVGKIIYEAAAKQLTPVTLELGGKSPVIVSEYADVDLAAKRIVWGKFINGGQTCVAPDYILVDKKVQGKFLEHLRRYIDTFAYKVDSPHYSRIINDKNFQRLVGLIDSEKIYCGGGSNPLTRFIEPTVLFPVAWEDKVMEDEIFGPILPVLSFHTFSEALHAISQREKPLAAYLFSNNSKEKKAFSERISFGGGCINEVVMHLSNENLPFGGVGNSGMGNYHGEYGFDTFSHKKAILDRMTWGEPPLRYPPYTDSKLNWIKRLL</sequence>
<dbReference type="RefSeq" id="WP_194739352.1">
    <property type="nucleotide sequence ID" value="NZ_JADKYY010000006.1"/>
</dbReference>
<evidence type="ECO:0000256" key="1">
    <source>
        <dbReference type="ARBA" id="ARBA00009986"/>
    </source>
</evidence>
<evidence type="ECO:0000256" key="2">
    <source>
        <dbReference type="ARBA" id="ARBA00023002"/>
    </source>
</evidence>
<gene>
    <name evidence="9" type="ORF">IC612_06375</name>
</gene>
<dbReference type="GO" id="GO:0005737">
    <property type="term" value="C:cytoplasm"/>
    <property type="evidence" value="ECO:0007669"/>
    <property type="project" value="TreeGrafter"/>
</dbReference>
<dbReference type="PROSITE" id="PS00070">
    <property type="entry name" value="ALDEHYDE_DEHYDR_CYS"/>
    <property type="match status" value="1"/>
</dbReference>
<dbReference type="InterPro" id="IPR015590">
    <property type="entry name" value="Aldehyde_DH_dom"/>
</dbReference>
<feature type="domain" description="Aldehyde dehydrogenase" evidence="8">
    <location>
        <begin position="10"/>
        <end position="424"/>
    </location>
</feature>
<dbReference type="Gene3D" id="3.40.605.10">
    <property type="entry name" value="Aldehyde Dehydrogenase, Chain A, domain 1"/>
    <property type="match status" value="1"/>
</dbReference>
<reference evidence="9" key="1">
    <citation type="submission" date="2020-11" db="EMBL/GenBank/DDBJ databases">
        <title>Genome seq and assembly of Planobacterium sp.</title>
        <authorList>
            <person name="Chhetri G."/>
        </authorList>
    </citation>
    <scope>NUCLEOTIDE SEQUENCE</scope>
    <source>
        <strain evidence="9">GCR5</strain>
    </source>
</reference>
<evidence type="ECO:0000256" key="4">
    <source>
        <dbReference type="PIRNR" id="PIRNR036492"/>
    </source>
</evidence>
<dbReference type="AlphaFoldDB" id="A0A930YW00"/>
<dbReference type="Pfam" id="PF00171">
    <property type="entry name" value="Aldedh"/>
    <property type="match status" value="1"/>
</dbReference>
<accession>A0A930YW00</accession>
<dbReference type="PANTHER" id="PTHR43570">
    <property type="entry name" value="ALDEHYDE DEHYDROGENASE"/>
    <property type="match status" value="1"/>
</dbReference>
<dbReference type="PIRSF" id="PIRSF036492">
    <property type="entry name" value="ALDH"/>
    <property type="match status" value="1"/>
</dbReference>
<keyword evidence="3" id="KW-0520">NAD</keyword>
<dbReference type="Gene3D" id="3.40.309.10">
    <property type="entry name" value="Aldehyde Dehydrogenase, Chain A, domain 2"/>
    <property type="match status" value="1"/>
</dbReference>
<name>A0A930YW00_9FLAO</name>
<dbReference type="Proteomes" id="UP000694480">
    <property type="component" value="Unassembled WGS sequence"/>
</dbReference>
<feature type="active site" evidence="5">
    <location>
        <position position="243"/>
    </location>
</feature>
<proteinExistence type="inferred from homology"/>
<dbReference type="InterPro" id="IPR012394">
    <property type="entry name" value="Aldehyde_DH_NAD(P)"/>
</dbReference>
<dbReference type="PROSITE" id="PS00687">
    <property type="entry name" value="ALDEHYDE_DEHYDR_GLU"/>
    <property type="match status" value="1"/>
</dbReference>
<dbReference type="EMBL" id="JADKYY010000006">
    <property type="protein sequence ID" value="MBF5027422.1"/>
    <property type="molecule type" value="Genomic_DNA"/>
</dbReference>
<evidence type="ECO:0000256" key="6">
    <source>
        <dbReference type="PROSITE-ProRule" id="PRU10007"/>
    </source>
</evidence>
<dbReference type="InterPro" id="IPR016163">
    <property type="entry name" value="Ald_DH_C"/>
</dbReference>
<keyword evidence="2 4" id="KW-0560">Oxidoreductase</keyword>
<evidence type="ECO:0000313" key="9">
    <source>
        <dbReference type="EMBL" id="MBF5027422.1"/>
    </source>
</evidence>
<dbReference type="FunFam" id="3.40.309.10:FF:000003">
    <property type="entry name" value="Aldehyde dehydrogenase"/>
    <property type="match status" value="1"/>
</dbReference>